<accession>A0ABY2YXZ4</accession>
<protein>
    <submittedName>
        <fullName evidence="1">Uncharacterized protein</fullName>
    </submittedName>
</protein>
<reference evidence="1 2" key="1">
    <citation type="submission" date="2018-08" db="EMBL/GenBank/DDBJ databases">
        <title>Comparative genomics of wild bee and flower associated Lactobacillus reveals potential adaptation to the bee host.</title>
        <authorList>
            <person name="Vuong H.Q."/>
            <person name="Mcfrederick Q.S."/>
        </authorList>
    </citation>
    <scope>NUCLEOTIDE SEQUENCE [LARGE SCALE GENOMIC DNA]</scope>
    <source>
        <strain evidence="1 2">HV_04</strain>
    </source>
</reference>
<evidence type="ECO:0000313" key="2">
    <source>
        <dbReference type="Proteomes" id="UP000767392"/>
    </source>
</evidence>
<organism evidence="1 2">
    <name type="scientific">Apilactobacillus timberlakei</name>
    <dbReference type="NCBI Taxonomy" id="2008380"/>
    <lineage>
        <taxon>Bacteria</taxon>
        <taxon>Bacillati</taxon>
        <taxon>Bacillota</taxon>
        <taxon>Bacilli</taxon>
        <taxon>Lactobacillales</taxon>
        <taxon>Lactobacillaceae</taxon>
        <taxon>Apilactobacillus</taxon>
    </lineage>
</organism>
<evidence type="ECO:0000313" key="1">
    <source>
        <dbReference type="EMBL" id="TPR14276.1"/>
    </source>
</evidence>
<dbReference type="EMBL" id="QUAM01000003">
    <property type="protein sequence ID" value="TPR14276.1"/>
    <property type="molecule type" value="Genomic_DNA"/>
</dbReference>
<gene>
    <name evidence="1" type="ORF">DY048_04840</name>
</gene>
<proteinExistence type="predicted"/>
<comment type="caution">
    <text evidence="1">The sequence shown here is derived from an EMBL/GenBank/DDBJ whole genome shotgun (WGS) entry which is preliminary data.</text>
</comment>
<keyword evidence="2" id="KW-1185">Reference proteome</keyword>
<dbReference type="Proteomes" id="UP000767392">
    <property type="component" value="Unassembled WGS sequence"/>
</dbReference>
<dbReference type="RefSeq" id="WP_105988000.1">
    <property type="nucleotide sequence ID" value="NZ_POST01000003.1"/>
</dbReference>
<sequence length="75" mass="8940">MQIVNLGKYSFEYDHDNIYCFFDEENQRIAFLPGLLNEDFSLVIDFVDNQLTFHPNSFVNIIELDDYTYQIISAY</sequence>
<name>A0ABY2YXZ4_9LACO</name>